<dbReference type="STRING" id="218491.ECA0315"/>
<dbReference type="KEGG" id="eca:ECA0315"/>
<keyword evidence="1" id="KW-0449">Lipoprotein</keyword>
<name>Q6DAD8_PECAS</name>
<evidence type="ECO:0000313" key="2">
    <source>
        <dbReference type="Proteomes" id="UP000007966"/>
    </source>
</evidence>
<dbReference type="EMBL" id="BX950851">
    <property type="protein sequence ID" value="CAG73235.1"/>
    <property type="molecule type" value="Genomic_DNA"/>
</dbReference>
<dbReference type="Proteomes" id="UP000007966">
    <property type="component" value="Chromosome"/>
</dbReference>
<protein>
    <submittedName>
        <fullName evidence="1">Lipoprotein</fullName>
    </submittedName>
</protein>
<accession>Q6DAD8</accession>
<organism evidence="1 2">
    <name type="scientific">Pectobacterium atrosepticum (strain SCRI 1043 / ATCC BAA-672)</name>
    <name type="common">Erwinia carotovora subsp. atroseptica</name>
    <dbReference type="NCBI Taxonomy" id="218491"/>
    <lineage>
        <taxon>Bacteria</taxon>
        <taxon>Pseudomonadati</taxon>
        <taxon>Pseudomonadota</taxon>
        <taxon>Gammaproteobacteria</taxon>
        <taxon>Enterobacterales</taxon>
        <taxon>Pectobacteriaceae</taxon>
        <taxon>Pectobacterium</taxon>
    </lineage>
</organism>
<dbReference type="AlphaFoldDB" id="Q6DAD8"/>
<dbReference type="PROSITE" id="PS51257">
    <property type="entry name" value="PROKAR_LIPOPROTEIN"/>
    <property type="match status" value="1"/>
</dbReference>
<sequence>MKMYSSWVLVAVVSCSVKTRISALASLQTLRSKCRCMFSLVLAHNSRTPASAGVIFFYRMKTCKAPHSLSSFNRKHRSI</sequence>
<proteinExistence type="predicted"/>
<keyword evidence="2" id="KW-1185">Reference proteome</keyword>
<evidence type="ECO:0000313" key="1">
    <source>
        <dbReference type="EMBL" id="CAG73235.1"/>
    </source>
</evidence>
<reference evidence="1" key="1">
    <citation type="submission" date="2004-02" db="EMBL/GenBank/DDBJ databases">
        <title>The genome sequence of the enterobacterial phytopathogen Erwinia carotovora subsp. atroseptica SCRI1043 and functional genomic identification of novel virulence factors.</title>
        <authorList>
            <person name="Bell K.S."/>
            <person name="Sebaihia M."/>
            <person name="Pritchard L."/>
            <person name="Holden M."/>
            <person name="Hyman L.J."/>
            <person name="Holeva M.C."/>
            <person name="Thomson N.R."/>
            <person name="Bentley S.D."/>
            <person name="Churcher C."/>
            <person name="Mungall K."/>
            <person name="Atkin R."/>
            <person name="Bason N."/>
            <person name="Brooks K."/>
            <person name="Chillingworth T."/>
            <person name="Clark K."/>
            <person name="Doggett J."/>
            <person name="Fraser A."/>
            <person name="Hance Z."/>
            <person name="Hauser H."/>
            <person name="Jagels K."/>
            <person name="Moule S."/>
            <person name="Norbertczak H."/>
            <person name="Ormond D."/>
            <person name="Price C."/>
            <person name="Quail M.A."/>
            <person name="Sanders M."/>
            <person name="Walker D."/>
            <person name="Whitehead S."/>
            <person name="Salmond G.P.C."/>
            <person name="Birch P.R.J."/>
            <person name="Barrell B.G."/>
            <person name="Parkhill J."/>
            <person name="Toth I.K."/>
        </authorList>
    </citation>
    <scope>NUCLEOTIDE SEQUENCE</scope>
    <source>
        <strain evidence="1">SCRI1043</strain>
    </source>
</reference>
<dbReference type="HOGENOM" id="CLU_2602890_0_0_6"/>
<gene>
    <name evidence="1" type="ordered locus">ECA0315</name>
</gene>